<dbReference type="PROSITE" id="PS51184">
    <property type="entry name" value="JMJC"/>
    <property type="match status" value="1"/>
</dbReference>
<evidence type="ECO:0000259" key="4">
    <source>
        <dbReference type="PROSITE" id="PS51184"/>
    </source>
</evidence>
<keyword evidence="2" id="KW-0479">Metal-binding</keyword>
<evidence type="ECO:0000313" key="5">
    <source>
        <dbReference type="EMBL" id="GAW97087.1"/>
    </source>
</evidence>
<feature type="domain" description="JmjC" evidence="4">
    <location>
        <begin position="96"/>
        <end position="249"/>
    </location>
</feature>
<dbReference type="PANTHER" id="PTHR13096:SF8">
    <property type="entry name" value="RIBOSOMAL OXYGENASE 1"/>
    <property type="match status" value="1"/>
</dbReference>
<accession>A0ABQ0MXX7</accession>
<dbReference type="SUPFAM" id="SSF51197">
    <property type="entry name" value="Clavaminate synthase-like"/>
    <property type="match status" value="1"/>
</dbReference>
<gene>
    <name evidence="5" type="ORF">MTCD1_02713</name>
</gene>
<comment type="caution">
    <text evidence="5">The sequence shown here is derived from an EMBL/GenBank/DDBJ whole genome shotgun (WGS) entry which is preliminary data.</text>
</comment>
<keyword evidence="6" id="KW-1185">Reference proteome</keyword>
<evidence type="ECO:0000256" key="3">
    <source>
        <dbReference type="ARBA" id="ARBA00023004"/>
    </source>
</evidence>
<dbReference type="InterPro" id="IPR003347">
    <property type="entry name" value="JmjC_dom"/>
</dbReference>
<evidence type="ECO:0000256" key="2">
    <source>
        <dbReference type="ARBA" id="ARBA00022723"/>
    </source>
</evidence>
<dbReference type="EMBL" id="BDQM01000025">
    <property type="protein sequence ID" value="GAW97087.1"/>
    <property type="molecule type" value="Genomic_DNA"/>
</dbReference>
<keyword evidence="3" id="KW-0408">Iron</keyword>
<dbReference type="Proteomes" id="UP000197068">
    <property type="component" value="Unassembled WGS sequence"/>
</dbReference>
<dbReference type="SMART" id="SM00558">
    <property type="entry name" value="JmjC"/>
    <property type="match status" value="1"/>
</dbReference>
<dbReference type="PANTHER" id="PTHR13096">
    <property type="entry name" value="MINA53 MYC INDUCED NUCLEAR ANTIGEN"/>
    <property type="match status" value="1"/>
</dbReference>
<proteinExistence type="predicted"/>
<dbReference type="InterPro" id="IPR039994">
    <property type="entry name" value="NO66-like"/>
</dbReference>
<comment type="cofactor">
    <cofactor evidence="1">
        <name>Fe(2+)</name>
        <dbReference type="ChEBI" id="CHEBI:29033"/>
    </cofactor>
</comment>
<sequence>MSNTEINLKSLIGDNTREEFLKLLKSKTPFISHGNSEALKDLMSLPFLDSVESLAACWRDTVDVFHPKIADEISKTSIPPEDALHEYKNGSCILFNDVNRIIPEFDLWNQQIRRDIGFSELTYVRNLVYATPAGKGNAPHFDQNFNFVLQLEGTKKWWLAENNTINNPMTRHVIGHPVDDELGRYSAKEFPQSFPADCTEYILEPGSILFVPRGVWHMTEAVTDAVSFNFTFTPPTWIDIAMTALREKLSHSEQWRETVIIDDKGTHNSEFNKLLNGLSADVKNWNAVDFLDITEHQEL</sequence>
<dbReference type="Gene3D" id="2.60.120.650">
    <property type="entry name" value="Cupin"/>
    <property type="match status" value="1"/>
</dbReference>
<protein>
    <recommendedName>
        <fullName evidence="4">JmjC domain-containing protein</fullName>
    </recommendedName>
</protein>
<reference evidence="5 6" key="1">
    <citation type="submission" date="2017-06" db="EMBL/GenBank/DDBJ databases">
        <title>Whole Genome Sequences of Colwellia marinimaniae MTCD1.</title>
        <authorList>
            <person name="Kusumoto H."/>
            <person name="Inoue M."/>
            <person name="Tanikawa K."/>
            <person name="Maeji H."/>
            <person name="Cameron J.H."/>
            <person name="Bartlett D.H."/>
        </authorList>
    </citation>
    <scope>NUCLEOTIDE SEQUENCE [LARGE SCALE GENOMIC DNA]</scope>
    <source>
        <strain evidence="5 6">MTCD1</strain>
    </source>
</reference>
<dbReference type="RefSeq" id="WP_057181451.1">
    <property type="nucleotide sequence ID" value="NZ_BDQM01000025.1"/>
</dbReference>
<evidence type="ECO:0000256" key="1">
    <source>
        <dbReference type="ARBA" id="ARBA00001954"/>
    </source>
</evidence>
<name>A0ABQ0MXX7_9GAMM</name>
<evidence type="ECO:0000313" key="6">
    <source>
        <dbReference type="Proteomes" id="UP000197068"/>
    </source>
</evidence>
<dbReference type="Pfam" id="PF08007">
    <property type="entry name" value="JmjC_2"/>
    <property type="match status" value="1"/>
</dbReference>
<organism evidence="5 6">
    <name type="scientific">Colwellia marinimaniae</name>
    <dbReference type="NCBI Taxonomy" id="1513592"/>
    <lineage>
        <taxon>Bacteria</taxon>
        <taxon>Pseudomonadati</taxon>
        <taxon>Pseudomonadota</taxon>
        <taxon>Gammaproteobacteria</taxon>
        <taxon>Alteromonadales</taxon>
        <taxon>Colwelliaceae</taxon>
        <taxon>Colwellia</taxon>
    </lineage>
</organism>